<feature type="signal peptide" evidence="1">
    <location>
        <begin position="1"/>
        <end position="22"/>
    </location>
</feature>
<dbReference type="RefSeq" id="WP_110572609.1">
    <property type="nucleotide sequence ID" value="NZ_QKLW01000001.1"/>
</dbReference>
<dbReference type="Pfam" id="PF07437">
    <property type="entry name" value="YfaZ"/>
    <property type="match status" value="1"/>
</dbReference>
<keyword evidence="3" id="KW-1185">Reference proteome</keyword>
<dbReference type="InterPro" id="IPR009998">
    <property type="entry name" value="YfaZ"/>
</dbReference>
<dbReference type="EMBL" id="QKLW01000001">
    <property type="protein sequence ID" value="PYF84855.1"/>
    <property type="molecule type" value="Genomic_DNA"/>
</dbReference>
<evidence type="ECO:0000256" key="1">
    <source>
        <dbReference type="SAM" id="SignalP"/>
    </source>
</evidence>
<proteinExistence type="predicted"/>
<name>A0A318VEL6_9GAMM</name>
<evidence type="ECO:0000313" key="3">
    <source>
        <dbReference type="Proteomes" id="UP000247551"/>
    </source>
</evidence>
<reference evidence="2 3" key="1">
    <citation type="submission" date="2018-06" db="EMBL/GenBank/DDBJ databases">
        <title>Genomic Encyclopedia of Type Strains, Phase III (KMG-III): the genomes of soil and plant-associated and newly described type strains.</title>
        <authorList>
            <person name="Whitman W."/>
        </authorList>
    </citation>
    <scope>NUCLEOTIDE SEQUENCE [LARGE SCALE GENOMIC DNA]</scope>
    <source>
        <strain evidence="2 3">CECT 7730</strain>
    </source>
</reference>
<keyword evidence="1" id="KW-0732">Signal</keyword>
<sequence length="188" mass="20332">MNATYKTLLVTAAILGTSAVNAASTAGVSLTNETVKGDVNFDMGTFGVDAGIAYDKDENFTTTHLGVNVQDADTSGPLQVGIGARVYGIDADLKDDSDVSMALALGGWYRYTLPEANRISIYGSLYYAPEVLSFTNLDHMYTYELRAEYMTMRNARAYISYGNTVAVYDNDSRIEANKGFAIGAMVDF</sequence>
<protein>
    <submittedName>
        <fullName evidence="2">YfaZ</fullName>
    </submittedName>
</protein>
<feature type="chain" id="PRO_5016357321" evidence="1">
    <location>
        <begin position="23"/>
        <end position="188"/>
    </location>
</feature>
<dbReference type="AlphaFoldDB" id="A0A318VEL6"/>
<evidence type="ECO:0000313" key="2">
    <source>
        <dbReference type="EMBL" id="PYF84855.1"/>
    </source>
</evidence>
<dbReference type="Proteomes" id="UP000247551">
    <property type="component" value="Unassembled WGS sequence"/>
</dbReference>
<organism evidence="2 3">
    <name type="scientific">Marinomonas alcarazii</name>
    <dbReference type="NCBI Taxonomy" id="491949"/>
    <lineage>
        <taxon>Bacteria</taxon>
        <taxon>Pseudomonadati</taxon>
        <taxon>Pseudomonadota</taxon>
        <taxon>Gammaproteobacteria</taxon>
        <taxon>Oceanospirillales</taxon>
        <taxon>Oceanospirillaceae</taxon>
        <taxon>Marinomonas</taxon>
    </lineage>
</organism>
<comment type="caution">
    <text evidence="2">The sequence shown here is derived from an EMBL/GenBank/DDBJ whole genome shotgun (WGS) entry which is preliminary data.</text>
</comment>
<gene>
    <name evidence="2" type="ORF">DFP75_101897</name>
</gene>
<accession>A0A318VEL6</accession>